<dbReference type="InterPro" id="IPR001810">
    <property type="entry name" value="F-box_dom"/>
</dbReference>
<organism evidence="3 4">
    <name type="scientific">Magnusiomyces paraingens</name>
    <dbReference type="NCBI Taxonomy" id="2606893"/>
    <lineage>
        <taxon>Eukaryota</taxon>
        <taxon>Fungi</taxon>
        <taxon>Dikarya</taxon>
        <taxon>Ascomycota</taxon>
        <taxon>Saccharomycotina</taxon>
        <taxon>Dipodascomycetes</taxon>
        <taxon>Dipodascales</taxon>
        <taxon>Dipodascaceae</taxon>
        <taxon>Magnusiomyces</taxon>
    </lineage>
</organism>
<evidence type="ECO:0000313" key="3">
    <source>
        <dbReference type="EMBL" id="VVT43882.1"/>
    </source>
</evidence>
<reference evidence="3 4" key="1">
    <citation type="submission" date="2019-09" db="EMBL/GenBank/DDBJ databases">
        <authorList>
            <person name="Brejova B."/>
        </authorList>
    </citation>
    <scope>NUCLEOTIDE SEQUENCE [LARGE SCALE GENOMIC DNA]</scope>
</reference>
<feature type="region of interest" description="Disordered" evidence="1">
    <location>
        <begin position="614"/>
        <end position="638"/>
    </location>
</feature>
<dbReference type="EMBL" id="CABVLU010000001">
    <property type="protein sequence ID" value="VVT43882.1"/>
    <property type="molecule type" value="Genomic_DNA"/>
</dbReference>
<dbReference type="SUPFAM" id="SSF81383">
    <property type="entry name" value="F-box domain"/>
    <property type="match status" value="1"/>
</dbReference>
<dbReference type="SMART" id="SM00256">
    <property type="entry name" value="FBOX"/>
    <property type="match status" value="1"/>
</dbReference>
<feature type="region of interest" description="Disordered" evidence="1">
    <location>
        <begin position="737"/>
        <end position="764"/>
    </location>
</feature>
<dbReference type="Proteomes" id="UP000398389">
    <property type="component" value="Unassembled WGS sequence"/>
</dbReference>
<dbReference type="RefSeq" id="XP_031850808.1">
    <property type="nucleotide sequence ID" value="XM_031994917.1"/>
</dbReference>
<accession>A0A5E8B2N6</accession>
<feature type="domain" description="F-box" evidence="2">
    <location>
        <begin position="1"/>
        <end position="48"/>
    </location>
</feature>
<dbReference type="OrthoDB" id="28868at2759"/>
<dbReference type="AlphaFoldDB" id="A0A5E8B2N6"/>
<proteinExistence type="predicted"/>
<dbReference type="InterPro" id="IPR036047">
    <property type="entry name" value="F-box-like_dom_sf"/>
</dbReference>
<sequence length="764" mass="84738">MPGLADLPREILLLIFAYTDPETVLNSLSLVSKNISTVSRDSLLWHKFLTQHIYPIISFPAIDPATKSYWEEYVYQLKVDAQTSSLLKKIVADPDDREKHVAAVSRLGLRARPHLVRVLTALESSLTETSSCVLREKYYARELLIAINQRHSVTNVLNMLSSSSSSTFDAFDFLMAFDSFYLNRSPEAGPSCEASYPLISTLKKKLLPFKKFWNSNFGPHAQPYDRLADDDREAIRNRFLDWVHSLGSILFQSRLINDISRARTRNIYGQAPQAYFLHCILNHPHRFPANSLIASIIYCHFAKWIGLKASVVVLEYDSYVRIEDPTKSVALPGDTECFFVDPNRQGKIRTPDEMRAIISLARGGGGGGGGGAGLGSGLGAGLGGGSTTITTATGVGSAHTSLDPSPSRLVVDMFLRHFTDGYPMHHDSGRTSAIMLMGVMMFSFVAIAARKYSKLPPGVPANPETNNTRVLRSTTRALLDQCIVACAPQSPLAISIPPSLDERLTHLYTMAMSSIVYKIPCALTLAYDFLFPLVPAALVTDDTKRAAAAKLRQQLDLQTLPFTEQDYEFRRSFSARPKYHIGQIHYIDRAAVCGVIVGWSYVSHIAGRNYRTAPAGTASPVEPQSPVQGGVSAHDRGMDVNTSRHRRLSADDTAASLIQYVVLPASSASGVLRVLEPAINLWRPSHSELIALNPAFFGLDVGRFFDRYDDTRSLFVPGMELLKHYPEERVYFKDMVNNDDDKNENDENDNNDNNDNDDDYAITE</sequence>
<evidence type="ECO:0000256" key="1">
    <source>
        <dbReference type="SAM" id="MobiDB-lite"/>
    </source>
</evidence>
<protein>
    <recommendedName>
        <fullName evidence="2">F-box domain-containing protein</fullName>
    </recommendedName>
</protein>
<evidence type="ECO:0000259" key="2">
    <source>
        <dbReference type="PROSITE" id="PS50181"/>
    </source>
</evidence>
<dbReference type="Gene3D" id="1.20.1280.50">
    <property type="match status" value="1"/>
</dbReference>
<evidence type="ECO:0000313" key="4">
    <source>
        <dbReference type="Proteomes" id="UP000398389"/>
    </source>
</evidence>
<dbReference type="Pfam" id="PF12937">
    <property type="entry name" value="F-box-like"/>
    <property type="match status" value="1"/>
</dbReference>
<name>A0A5E8B2N6_9ASCO</name>
<keyword evidence="4" id="KW-1185">Reference proteome</keyword>
<dbReference type="GeneID" id="43579017"/>
<gene>
    <name evidence="3" type="ORF">SAPINGB_P000193</name>
</gene>
<dbReference type="PROSITE" id="PS50181">
    <property type="entry name" value="FBOX"/>
    <property type="match status" value="1"/>
</dbReference>